<evidence type="ECO:0000256" key="1">
    <source>
        <dbReference type="ARBA" id="ARBA00000085"/>
    </source>
</evidence>
<dbReference type="InterPro" id="IPR001610">
    <property type="entry name" value="PAC"/>
</dbReference>
<feature type="domain" description="PAC" evidence="8">
    <location>
        <begin position="59"/>
        <end position="112"/>
    </location>
</feature>
<comment type="catalytic activity">
    <reaction evidence="1">
        <text>ATP + protein L-histidine = ADP + protein N-phospho-L-histidine.</text>
        <dbReference type="EC" id="2.7.13.3"/>
    </reaction>
</comment>
<dbReference type="InterPro" id="IPR013656">
    <property type="entry name" value="PAS_4"/>
</dbReference>
<dbReference type="InterPro" id="IPR013655">
    <property type="entry name" value="PAS_fold_3"/>
</dbReference>
<sequence>ITLVKRDGTIFDVNRLTRGFTKEMVIGQNVFNENFHETEDQRESVRTAISDLIESGEITQFETSQLAPDGSFASYETKVSPFGYDEEGRILSFQFTIRDITERKKAEKELIDLQKKNRAWFENSPICTKILDIDFNLQYMSASGIRDLQIDDITQHYGKPYPFYFYPDSFKNQMTGNLRKAKETGQIIEQEASVVDTEGNELWYHSTIVPVRDNKDQFEYIIVVSVETTKRKQAEEALKESEKNLRVIMENTPDHIMRLDKNLIIKYINFTAPDLTIEDVIGKSVFDFVPEESKNIQAEAYKKVLSLGEPVNFETLYIDKSGNKHFYEVRLAPVFTEDEVSGIINRSTDITERKISEQKLKESEEEFRKIKESYERLTDNADVAIFRVKIKGRDIIYSIPGNPAAERLFGYSKAEWLSDPTLGFKIIHPDFVEKQKQIMDDINKNKKPIKNAVLGWIAKDGHEVIMEYTIIPILDDNSDIVYFESIGVDITERKKAEQKLKESEEKWKALSENSPALITLFNREHKIVFINHTVPDLTKEEVIGTSVYTFIPQEFHQLARNSFNSVWETGEPVSYSTNYITKEGDTRFFDNWIGPVFQSGKIFALVSHSMDVTEKKDAEIKLKESEEKYNNLFQYSNDAILLHDF</sequence>
<gene>
    <name evidence="9" type="ORF">LCGC14_2160830</name>
</gene>
<evidence type="ECO:0000259" key="8">
    <source>
        <dbReference type="PROSITE" id="PS50113"/>
    </source>
</evidence>
<dbReference type="AlphaFoldDB" id="A0A0F9DSP4"/>
<dbReference type="PROSITE" id="PS50113">
    <property type="entry name" value="PAC"/>
    <property type="match status" value="4"/>
</dbReference>
<evidence type="ECO:0000256" key="5">
    <source>
        <dbReference type="ARBA" id="ARBA00022777"/>
    </source>
</evidence>
<keyword evidence="3" id="KW-0597">Phosphoprotein</keyword>
<dbReference type="InterPro" id="IPR013767">
    <property type="entry name" value="PAS_fold"/>
</dbReference>
<evidence type="ECO:0000256" key="3">
    <source>
        <dbReference type="ARBA" id="ARBA00022553"/>
    </source>
</evidence>
<feature type="domain" description="PAC" evidence="8">
    <location>
        <begin position="447"/>
        <end position="502"/>
    </location>
</feature>
<dbReference type="Pfam" id="PF08448">
    <property type="entry name" value="PAS_4"/>
    <property type="match status" value="3"/>
</dbReference>
<dbReference type="CDD" id="cd00130">
    <property type="entry name" value="PAS"/>
    <property type="match status" value="3"/>
</dbReference>
<feature type="non-terminal residue" evidence="9">
    <location>
        <position position="645"/>
    </location>
</feature>
<feature type="non-terminal residue" evidence="9">
    <location>
        <position position="1"/>
    </location>
</feature>
<proteinExistence type="predicted"/>
<dbReference type="InterPro" id="IPR035965">
    <property type="entry name" value="PAS-like_dom_sf"/>
</dbReference>
<feature type="coiled-coil region" evidence="6">
    <location>
        <begin position="353"/>
        <end position="380"/>
    </location>
</feature>
<dbReference type="Pfam" id="PF00989">
    <property type="entry name" value="PAS"/>
    <property type="match status" value="1"/>
</dbReference>
<dbReference type="EC" id="2.7.13.3" evidence="2"/>
<dbReference type="SMART" id="SM00086">
    <property type="entry name" value="PAC"/>
    <property type="match status" value="4"/>
</dbReference>
<dbReference type="EMBL" id="LAZR01027720">
    <property type="protein sequence ID" value="KKL64853.1"/>
    <property type="molecule type" value="Genomic_DNA"/>
</dbReference>
<dbReference type="InterPro" id="IPR000700">
    <property type="entry name" value="PAS-assoc_C"/>
</dbReference>
<feature type="domain" description="PAC" evidence="8">
    <location>
        <begin position="311"/>
        <end position="362"/>
    </location>
</feature>
<keyword evidence="5" id="KW-0418">Kinase</keyword>
<organism evidence="9">
    <name type="scientific">marine sediment metagenome</name>
    <dbReference type="NCBI Taxonomy" id="412755"/>
    <lineage>
        <taxon>unclassified sequences</taxon>
        <taxon>metagenomes</taxon>
        <taxon>ecological metagenomes</taxon>
    </lineage>
</organism>
<dbReference type="SUPFAM" id="SSF55785">
    <property type="entry name" value="PYP-like sensor domain (PAS domain)"/>
    <property type="match status" value="5"/>
</dbReference>
<dbReference type="SMART" id="SM00091">
    <property type="entry name" value="PAS"/>
    <property type="match status" value="3"/>
</dbReference>
<reference evidence="9" key="1">
    <citation type="journal article" date="2015" name="Nature">
        <title>Complex archaea that bridge the gap between prokaryotes and eukaryotes.</title>
        <authorList>
            <person name="Spang A."/>
            <person name="Saw J.H."/>
            <person name="Jorgensen S.L."/>
            <person name="Zaremba-Niedzwiedzka K."/>
            <person name="Martijn J."/>
            <person name="Lind A.E."/>
            <person name="van Eijk R."/>
            <person name="Schleper C."/>
            <person name="Guy L."/>
            <person name="Ettema T.J."/>
        </authorList>
    </citation>
    <scope>NUCLEOTIDE SEQUENCE</scope>
</reference>
<evidence type="ECO:0000256" key="2">
    <source>
        <dbReference type="ARBA" id="ARBA00012438"/>
    </source>
</evidence>
<feature type="coiled-coil region" evidence="6">
    <location>
        <begin position="224"/>
        <end position="251"/>
    </location>
</feature>
<dbReference type="Pfam" id="PF08447">
    <property type="entry name" value="PAS_3"/>
    <property type="match status" value="1"/>
</dbReference>
<dbReference type="InterPro" id="IPR052162">
    <property type="entry name" value="Sensor_kinase/Photoreceptor"/>
</dbReference>
<feature type="domain" description="PAC" evidence="8">
    <location>
        <begin position="188"/>
        <end position="240"/>
    </location>
</feature>
<dbReference type="PANTHER" id="PTHR43304">
    <property type="entry name" value="PHYTOCHROME-LIKE PROTEIN CPH1"/>
    <property type="match status" value="1"/>
</dbReference>
<protein>
    <recommendedName>
        <fullName evidence="2">histidine kinase</fullName>
        <ecNumber evidence="2">2.7.13.3</ecNumber>
    </recommendedName>
</protein>
<feature type="domain" description="PAS" evidence="7">
    <location>
        <begin position="370"/>
        <end position="446"/>
    </location>
</feature>
<dbReference type="GO" id="GO:0006355">
    <property type="term" value="P:regulation of DNA-templated transcription"/>
    <property type="evidence" value="ECO:0007669"/>
    <property type="project" value="InterPro"/>
</dbReference>
<evidence type="ECO:0000256" key="4">
    <source>
        <dbReference type="ARBA" id="ARBA00022679"/>
    </source>
</evidence>
<evidence type="ECO:0000313" key="9">
    <source>
        <dbReference type="EMBL" id="KKL64853.1"/>
    </source>
</evidence>
<dbReference type="PROSITE" id="PS50112">
    <property type="entry name" value="PAS"/>
    <property type="match status" value="1"/>
</dbReference>
<dbReference type="InterPro" id="IPR000014">
    <property type="entry name" value="PAS"/>
</dbReference>
<dbReference type="Gene3D" id="3.30.450.20">
    <property type="entry name" value="PAS domain"/>
    <property type="match status" value="5"/>
</dbReference>
<accession>A0A0F9DSP4</accession>
<dbReference type="GO" id="GO:0004673">
    <property type="term" value="F:protein histidine kinase activity"/>
    <property type="evidence" value="ECO:0007669"/>
    <property type="project" value="UniProtKB-EC"/>
</dbReference>
<evidence type="ECO:0000256" key="6">
    <source>
        <dbReference type="SAM" id="Coils"/>
    </source>
</evidence>
<comment type="caution">
    <text evidence="9">The sequence shown here is derived from an EMBL/GenBank/DDBJ whole genome shotgun (WGS) entry which is preliminary data.</text>
</comment>
<dbReference type="PANTHER" id="PTHR43304:SF1">
    <property type="entry name" value="PAC DOMAIN-CONTAINING PROTEIN"/>
    <property type="match status" value="1"/>
</dbReference>
<dbReference type="NCBIfam" id="TIGR00229">
    <property type="entry name" value="sensory_box"/>
    <property type="match status" value="4"/>
</dbReference>
<keyword evidence="6" id="KW-0175">Coiled coil</keyword>
<evidence type="ECO:0000259" key="7">
    <source>
        <dbReference type="PROSITE" id="PS50112"/>
    </source>
</evidence>
<name>A0A0F9DSP4_9ZZZZ</name>
<keyword evidence="4" id="KW-0808">Transferase</keyword>